<reference evidence="1 2" key="1">
    <citation type="submission" date="2014-04" db="EMBL/GenBank/DDBJ databases">
        <title>Genome sequencing of Vibrio navarrensis strains.</title>
        <authorList>
            <person name="Gladney L.M."/>
            <person name="Katz L.S."/>
            <person name="Marino-Ramirez L."/>
            <person name="Jordan I.K."/>
        </authorList>
    </citation>
    <scope>NUCLEOTIDE SEQUENCE [LARGE SCALE GENOMIC DNA]</scope>
    <source>
        <strain evidence="1 2">ATCC 51183</strain>
    </source>
</reference>
<name>A0A099LR46_9VIBR</name>
<protein>
    <submittedName>
        <fullName evidence="1">Uncharacterized protein</fullName>
    </submittedName>
</protein>
<comment type="caution">
    <text evidence="1">The sequence shown here is derived from an EMBL/GenBank/DDBJ whole genome shotgun (WGS) entry which is preliminary data.</text>
</comment>
<dbReference type="AlphaFoldDB" id="A0A099LR46"/>
<proteinExistence type="predicted"/>
<sequence length="80" mass="9506">MNIFLVTSPLQILNAIEERIEFNCQNNILTLREGKNKYRKKVNKIDAYIKRMGPHHIFTKKKQSSFYLISHVKSKENNNK</sequence>
<gene>
    <name evidence="1" type="ORF">EA26_01925</name>
</gene>
<dbReference type="EMBL" id="JMCG01000001">
    <property type="protein sequence ID" value="KGK10134.1"/>
    <property type="molecule type" value="Genomic_DNA"/>
</dbReference>
<dbReference type="STRING" id="29495.EA26_01925"/>
<accession>A0A099LR46</accession>
<evidence type="ECO:0000313" key="1">
    <source>
        <dbReference type="EMBL" id="KGK10134.1"/>
    </source>
</evidence>
<dbReference type="Proteomes" id="UP000029994">
    <property type="component" value="Unassembled WGS sequence"/>
</dbReference>
<evidence type="ECO:0000313" key="2">
    <source>
        <dbReference type="Proteomes" id="UP000029994"/>
    </source>
</evidence>
<organism evidence="1 2">
    <name type="scientific">Vibrio navarrensis</name>
    <dbReference type="NCBI Taxonomy" id="29495"/>
    <lineage>
        <taxon>Bacteria</taxon>
        <taxon>Pseudomonadati</taxon>
        <taxon>Pseudomonadota</taxon>
        <taxon>Gammaproteobacteria</taxon>
        <taxon>Vibrionales</taxon>
        <taxon>Vibrionaceae</taxon>
        <taxon>Vibrio</taxon>
    </lineage>
</organism>
<keyword evidence="2" id="KW-1185">Reference proteome</keyword>